<name>A0AAD2D123_EUPCR</name>
<evidence type="ECO:0000256" key="1">
    <source>
        <dbReference type="SAM" id="MobiDB-lite"/>
    </source>
</evidence>
<comment type="caution">
    <text evidence="2">The sequence shown here is derived from an EMBL/GenBank/DDBJ whole genome shotgun (WGS) entry which is preliminary data.</text>
</comment>
<feature type="compositionally biased region" description="Basic and acidic residues" evidence="1">
    <location>
        <begin position="210"/>
        <end position="226"/>
    </location>
</feature>
<evidence type="ECO:0000313" key="3">
    <source>
        <dbReference type="Proteomes" id="UP001295684"/>
    </source>
</evidence>
<dbReference type="AlphaFoldDB" id="A0AAD2D123"/>
<feature type="compositionally biased region" description="Polar residues" evidence="1">
    <location>
        <begin position="1"/>
        <end position="13"/>
    </location>
</feature>
<feature type="region of interest" description="Disordered" evidence="1">
    <location>
        <begin position="122"/>
        <end position="226"/>
    </location>
</feature>
<proteinExistence type="predicted"/>
<evidence type="ECO:0000313" key="2">
    <source>
        <dbReference type="EMBL" id="CAI2376969.1"/>
    </source>
</evidence>
<sequence>MSQSFDQLVNTIHSGAKKKKKSKRKEVTGDAAFLEANEIHEDKEKGDEKHEKMTNKIISGTSNGADLQAHKKLLKIRKDIQQHKEIKEKFEAKPTQTGFQEESKADILTTKQKKIDIKLAKKKKRDKKLFLKQKEEEEKAKEIEEEKQNTRLSYSTPGPAVKETNKSKRHPPGFKSTLPRTTKVTGKFRKDGTTKRTKTRSKQKNRRKDKRSEAVLREKLGKRFQE</sequence>
<feature type="region of interest" description="Disordered" evidence="1">
    <location>
        <begin position="1"/>
        <end position="51"/>
    </location>
</feature>
<keyword evidence="3" id="KW-1185">Reference proteome</keyword>
<feature type="compositionally biased region" description="Basic residues" evidence="1">
    <location>
        <begin position="195"/>
        <end position="209"/>
    </location>
</feature>
<feature type="compositionally biased region" description="Basic and acidic residues" evidence="1">
    <location>
        <begin position="128"/>
        <end position="149"/>
    </location>
</feature>
<dbReference type="Proteomes" id="UP001295684">
    <property type="component" value="Unassembled WGS sequence"/>
</dbReference>
<reference evidence="2" key="1">
    <citation type="submission" date="2023-07" db="EMBL/GenBank/DDBJ databases">
        <authorList>
            <consortium name="AG Swart"/>
            <person name="Singh M."/>
            <person name="Singh A."/>
            <person name="Seah K."/>
            <person name="Emmerich C."/>
        </authorList>
    </citation>
    <scope>NUCLEOTIDE SEQUENCE</scope>
    <source>
        <strain evidence="2">DP1</strain>
    </source>
</reference>
<organism evidence="2 3">
    <name type="scientific">Euplotes crassus</name>
    <dbReference type="NCBI Taxonomy" id="5936"/>
    <lineage>
        <taxon>Eukaryota</taxon>
        <taxon>Sar</taxon>
        <taxon>Alveolata</taxon>
        <taxon>Ciliophora</taxon>
        <taxon>Intramacronucleata</taxon>
        <taxon>Spirotrichea</taxon>
        <taxon>Hypotrichia</taxon>
        <taxon>Euplotida</taxon>
        <taxon>Euplotidae</taxon>
        <taxon>Moneuplotes</taxon>
    </lineage>
</organism>
<gene>
    <name evidence="2" type="ORF">ECRASSUSDP1_LOCUS18348</name>
</gene>
<feature type="compositionally biased region" description="Basic residues" evidence="1">
    <location>
        <begin position="15"/>
        <end position="24"/>
    </location>
</feature>
<protein>
    <submittedName>
        <fullName evidence="2">Uncharacterized protein</fullName>
    </submittedName>
</protein>
<dbReference type="EMBL" id="CAMPGE010018561">
    <property type="protein sequence ID" value="CAI2376969.1"/>
    <property type="molecule type" value="Genomic_DNA"/>
</dbReference>
<feature type="compositionally biased region" description="Basic and acidic residues" evidence="1">
    <location>
        <begin position="37"/>
        <end position="51"/>
    </location>
</feature>
<accession>A0AAD2D123</accession>